<dbReference type="PANTHER" id="PTHR33376:SF4">
    <property type="entry name" value="SIALIC ACID-BINDING PERIPLASMIC PROTEIN SIAP"/>
    <property type="match status" value="1"/>
</dbReference>
<dbReference type="InterPro" id="IPR018389">
    <property type="entry name" value="DctP_fam"/>
</dbReference>
<dbReference type="CDD" id="cd13602">
    <property type="entry name" value="PBP2_TRAP_BpDctp6_7"/>
    <property type="match status" value="1"/>
</dbReference>
<name>A0A418WVZ8_9BURK</name>
<evidence type="ECO:0000256" key="2">
    <source>
        <dbReference type="SAM" id="SignalP"/>
    </source>
</evidence>
<dbReference type="EMBL" id="QYUN01000003">
    <property type="protein sequence ID" value="RJF96904.1"/>
    <property type="molecule type" value="Genomic_DNA"/>
</dbReference>
<dbReference type="Proteomes" id="UP000285190">
    <property type="component" value="Unassembled WGS sequence"/>
</dbReference>
<protein>
    <submittedName>
        <fullName evidence="3">C4-dicarboxylate ABC transporter</fullName>
    </submittedName>
</protein>
<accession>A0A418WVZ8</accession>
<gene>
    <name evidence="3" type="ORF">D3870_21250</name>
</gene>
<evidence type="ECO:0000313" key="4">
    <source>
        <dbReference type="Proteomes" id="UP000285190"/>
    </source>
</evidence>
<keyword evidence="4" id="KW-1185">Reference proteome</keyword>
<evidence type="ECO:0000256" key="1">
    <source>
        <dbReference type="ARBA" id="ARBA00022729"/>
    </source>
</evidence>
<dbReference type="Gene3D" id="3.40.190.170">
    <property type="entry name" value="Bacterial extracellular solute-binding protein, family 7"/>
    <property type="match status" value="1"/>
</dbReference>
<feature type="signal peptide" evidence="2">
    <location>
        <begin position="1"/>
        <end position="28"/>
    </location>
</feature>
<dbReference type="InterPro" id="IPR038404">
    <property type="entry name" value="TRAP_DctP_sf"/>
</dbReference>
<dbReference type="PANTHER" id="PTHR33376">
    <property type="match status" value="1"/>
</dbReference>
<proteinExistence type="predicted"/>
<organism evidence="3 4">
    <name type="scientific">Noviherbaspirillum cavernae</name>
    <dbReference type="NCBI Taxonomy" id="2320862"/>
    <lineage>
        <taxon>Bacteria</taxon>
        <taxon>Pseudomonadati</taxon>
        <taxon>Pseudomonadota</taxon>
        <taxon>Betaproteobacteria</taxon>
        <taxon>Burkholderiales</taxon>
        <taxon>Oxalobacteraceae</taxon>
        <taxon>Noviherbaspirillum</taxon>
    </lineage>
</organism>
<dbReference type="AlphaFoldDB" id="A0A418WVZ8"/>
<evidence type="ECO:0000313" key="3">
    <source>
        <dbReference type="EMBL" id="RJF96904.1"/>
    </source>
</evidence>
<feature type="chain" id="PRO_5019582123" evidence="2">
    <location>
        <begin position="29"/>
        <end position="335"/>
    </location>
</feature>
<dbReference type="NCBIfam" id="NF037995">
    <property type="entry name" value="TRAP_S1"/>
    <property type="match status" value="1"/>
</dbReference>
<dbReference type="GO" id="GO:0055085">
    <property type="term" value="P:transmembrane transport"/>
    <property type="evidence" value="ECO:0007669"/>
    <property type="project" value="InterPro"/>
</dbReference>
<keyword evidence="1 2" id="KW-0732">Signal</keyword>
<sequence length="335" mass="37910">MRSGFAAVRSMMLAVCTALLFAQSFVHAEALKINMATAYAADNFHAQNLQQYASDVATATSGRVSIKIHPAGTLLKPNEIFEGVRRDKVEAGEVIMSSLAKEIPLFGMDSLPFIVSGYEDARRMWDASRSSVEKALSERGLQLLYAVPWPPQNLYSRNPINTMRDFKGLRMRAYSPASERISELVGAKPVTIQVIDLSQAISDGKLDLMITSSWTGVETKAWSRMQHYYRVNAWIPKNIVFINKKIFDRLDSDTQKKLFDAARVAEQRGWKLSQNSDQDYENQLAANKVNVSIVDPYIRRYLDRIGENLAREWLKQAGSEELKILLKYTTDRSMK</sequence>
<reference evidence="3 4" key="1">
    <citation type="submission" date="2018-09" db="EMBL/GenBank/DDBJ databases">
        <authorList>
            <person name="Zhu H."/>
        </authorList>
    </citation>
    <scope>NUCLEOTIDE SEQUENCE [LARGE SCALE GENOMIC DNA]</scope>
    <source>
        <strain evidence="3 4">K2R10-39</strain>
    </source>
</reference>
<dbReference type="Pfam" id="PF03480">
    <property type="entry name" value="DctP"/>
    <property type="match status" value="1"/>
</dbReference>
<comment type="caution">
    <text evidence="3">The sequence shown here is derived from an EMBL/GenBank/DDBJ whole genome shotgun (WGS) entry which is preliminary data.</text>
</comment>